<feature type="transmembrane region" description="Helical" evidence="1">
    <location>
        <begin position="255"/>
        <end position="279"/>
    </location>
</feature>
<dbReference type="KEGG" id="acht:bsdcttw_33320"/>
<feature type="transmembrane region" description="Helical" evidence="1">
    <location>
        <begin position="12"/>
        <end position="33"/>
    </location>
</feature>
<organism evidence="2 3">
    <name type="scientific">Anaerocolumna chitinilytica</name>
    <dbReference type="NCBI Taxonomy" id="1727145"/>
    <lineage>
        <taxon>Bacteria</taxon>
        <taxon>Bacillati</taxon>
        <taxon>Bacillota</taxon>
        <taxon>Clostridia</taxon>
        <taxon>Lachnospirales</taxon>
        <taxon>Lachnospiraceae</taxon>
        <taxon>Anaerocolumna</taxon>
    </lineage>
</organism>
<dbReference type="Proteomes" id="UP000515703">
    <property type="component" value="Chromosome"/>
</dbReference>
<dbReference type="PANTHER" id="PTHR10790">
    <property type="entry name" value="TPR-DOMAIN CONTAINING PROTEIN"/>
    <property type="match status" value="1"/>
</dbReference>
<gene>
    <name evidence="2" type="ORF">bsdcttw_33320</name>
</gene>
<dbReference type="EMBL" id="AP023368">
    <property type="protein sequence ID" value="BCK00292.1"/>
    <property type="molecule type" value="Genomic_DNA"/>
</dbReference>
<evidence type="ECO:0008006" key="4">
    <source>
        <dbReference type="Google" id="ProtNLM"/>
    </source>
</evidence>
<feature type="transmembrane region" description="Helical" evidence="1">
    <location>
        <begin position="530"/>
        <end position="550"/>
    </location>
</feature>
<dbReference type="NCBIfam" id="TIGR03662">
    <property type="entry name" value="Chlor_Arch_YYY"/>
    <property type="match status" value="1"/>
</dbReference>
<proteinExistence type="predicted"/>
<dbReference type="AlphaFoldDB" id="A0A7I8DST5"/>
<keyword evidence="3" id="KW-1185">Reference proteome</keyword>
<feature type="transmembrane region" description="Helical" evidence="1">
    <location>
        <begin position="601"/>
        <end position="622"/>
    </location>
</feature>
<feature type="transmembrane region" description="Helical" evidence="1">
    <location>
        <begin position="570"/>
        <end position="589"/>
    </location>
</feature>
<evidence type="ECO:0000313" key="2">
    <source>
        <dbReference type="EMBL" id="BCK00292.1"/>
    </source>
</evidence>
<protein>
    <recommendedName>
        <fullName evidence="4">Chlor_Arch_YYY domain-containing protein</fullName>
    </recommendedName>
</protein>
<feature type="transmembrane region" description="Helical" evidence="1">
    <location>
        <begin position="395"/>
        <end position="416"/>
    </location>
</feature>
<feature type="transmembrane region" description="Helical" evidence="1">
    <location>
        <begin position="130"/>
        <end position="150"/>
    </location>
</feature>
<sequence length="780" mass="89469">MDTKKNMVGNILQMTLTIILIIALFLCGFFLLGKDFTPFFRWWGVLLLLGFAFLPITGILFESFHDKGYLFAKTIGIAITGYLVWLLSSLRILKFTGISCVVIFILLLGVNILMLKVWKKKKITFTKLNLKAVLTEELLFLFIFLVWTYIRGFKPEAHGTEKFMDYGFMAAMMRADYMPPKDMWFAGGTINYYYVGQFLATFLTKLSFIKANEGYNLMLMTLAAFGFVLPYAIVYNVTLRYLKDKGAASRWKAPFAGVLSGAGVSLAGNIHFVIFYWVVPGIRSFLGITGDFKDYWFPNSTRYIGYNPDTHDKTIHEYPSYSFVLGDLHAHVLNIMLVLTVTAVLFAWLLKRRKLMDEGYGEEKYPKLLKEIFDPHILLVGFFIGVFHTTNFWDYPIYFVVAGAVILFFNLIFYGFHIRAYGVTALQGAVVLVLSEITALPFTLNFDQISTEINIAQTHTPLYQLIILWGLPVAVVLGLLIELIMLQRRRDKGLNLQISENSEIIYQEEVNKNKYTGIKGFMYHLTISELFILTIGLCAIGLVLIPEIIYVKDIYTGDYKRANTMFKLTYQAFILFGTSSGFIFAKFIHKPVFTWQKKFTVITLILFLCTLWYSEVSIKAWYGNIFAVKNYKGLDAIAFMEKTMPDDYETVKWLNENISGTPVVLEANGDSYTDNERISMATGLPTVLGWYVHEWLWRGDTAVLNERIDDIKNLYTATDRSIAQDIIEKYHIQYIYVGKLEQDKFPEMNQSFIKSLGSIVLDYAETSDKSYESFLIKVSD</sequence>
<feature type="transmembrane region" description="Helical" evidence="1">
    <location>
        <begin position="68"/>
        <end position="87"/>
    </location>
</feature>
<evidence type="ECO:0000256" key="1">
    <source>
        <dbReference type="SAM" id="Phobius"/>
    </source>
</evidence>
<keyword evidence="1" id="KW-1133">Transmembrane helix</keyword>
<accession>A0A7I8DST5</accession>
<dbReference type="Pfam" id="PF10060">
    <property type="entry name" value="DUF2298"/>
    <property type="match status" value="1"/>
</dbReference>
<name>A0A7I8DST5_9FIRM</name>
<reference evidence="2 3" key="2">
    <citation type="submission" date="2020-08" db="EMBL/GenBank/DDBJ databases">
        <authorList>
            <person name="Ueki A."/>
            <person name="Tonouchi A."/>
        </authorList>
    </citation>
    <scope>NUCLEOTIDE SEQUENCE [LARGE SCALE GENOMIC DNA]</scope>
    <source>
        <strain evidence="2 3">CTTW</strain>
    </source>
</reference>
<keyword evidence="1" id="KW-0812">Transmembrane</keyword>
<feature type="transmembrane region" description="Helical" evidence="1">
    <location>
        <begin position="215"/>
        <end position="234"/>
    </location>
</feature>
<dbReference type="InterPro" id="IPR018746">
    <property type="entry name" value="DUF2298"/>
</dbReference>
<feature type="transmembrane region" description="Helical" evidence="1">
    <location>
        <begin position="423"/>
        <end position="442"/>
    </location>
</feature>
<dbReference type="RefSeq" id="WP_185255981.1">
    <property type="nucleotide sequence ID" value="NZ_AP023368.1"/>
</dbReference>
<feature type="transmembrane region" description="Helical" evidence="1">
    <location>
        <begin position="462"/>
        <end position="486"/>
    </location>
</feature>
<keyword evidence="1" id="KW-0472">Membrane</keyword>
<feature type="transmembrane region" description="Helical" evidence="1">
    <location>
        <begin position="39"/>
        <end position="61"/>
    </location>
</feature>
<reference evidence="2 3" key="1">
    <citation type="submission" date="2020-08" db="EMBL/GenBank/DDBJ databases">
        <title>Draft genome sequencing of an Anaerocolumna strain isolated from anoxic soil subjected to BSD treatment.</title>
        <authorList>
            <person name="Uek A."/>
            <person name="Tonouchi A."/>
        </authorList>
    </citation>
    <scope>NUCLEOTIDE SEQUENCE [LARGE SCALE GENOMIC DNA]</scope>
    <source>
        <strain evidence="2 3">CTTW</strain>
    </source>
</reference>
<evidence type="ECO:0000313" key="3">
    <source>
        <dbReference type="Proteomes" id="UP000515703"/>
    </source>
</evidence>
<feature type="transmembrane region" description="Helical" evidence="1">
    <location>
        <begin position="93"/>
        <end position="118"/>
    </location>
</feature>
<feature type="transmembrane region" description="Helical" evidence="1">
    <location>
        <begin position="328"/>
        <end position="350"/>
    </location>
</feature>
<dbReference type="PANTHER" id="PTHR10790:SF51">
    <property type="entry name" value="TETRATRICOPEPTIDE REPEAT PROTEIN"/>
    <property type="match status" value="1"/>
</dbReference>